<dbReference type="Gene3D" id="2.40.50.100">
    <property type="match status" value="1"/>
</dbReference>
<dbReference type="PANTHER" id="PTHR30386:SF26">
    <property type="entry name" value="TRANSPORT PROTEIN COMB"/>
    <property type="match status" value="1"/>
</dbReference>
<name>A0A7G3GCB8_9NEIS</name>
<dbReference type="InterPro" id="IPR050739">
    <property type="entry name" value="MFP"/>
</dbReference>
<accession>A0A7G3GCB8</accession>
<dbReference type="EMBL" id="CP025781">
    <property type="protein sequence ID" value="QBC44966.1"/>
    <property type="molecule type" value="Genomic_DNA"/>
</dbReference>
<dbReference type="GO" id="GO:0016020">
    <property type="term" value="C:membrane"/>
    <property type="evidence" value="ECO:0007669"/>
    <property type="project" value="UniProtKB-SubCell"/>
</dbReference>
<evidence type="ECO:0000313" key="9">
    <source>
        <dbReference type="EMBL" id="QBC44966.1"/>
    </source>
</evidence>
<evidence type="ECO:0000256" key="6">
    <source>
        <dbReference type="SAM" id="Phobius"/>
    </source>
</evidence>
<dbReference type="Gene3D" id="1.10.287.470">
    <property type="entry name" value="Helix hairpin bin"/>
    <property type="match status" value="1"/>
</dbReference>
<dbReference type="AlphaFoldDB" id="A0A7G3GCB8"/>
<gene>
    <name evidence="9" type="ORF">C1H71_16425</name>
</gene>
<organism evidence="9 10">
    <name type="scientific">Iodobacter fluviatilis</name>
    <dbReference type="NCBI Taxonomy" id="537"/>
    <lineage>
        <taxon>Bacteria</taxon>
        <taxon>Pseudomonadati</taxon>
        <taxon>Pseudomonadota</taxon>
        <taxon>Betaproteobacteria</taxon>
        <taxon>Neisseriales</taxon>
        <taxon>Chitinibacteraceae</taxon>
        <taxon>Iodobacter</taxon>
    </lineage>
</organism>
<evidence type="ECO:0000259" key="8">
    <source>
        <dbReference type="Pfam" id="PF25963"/>
    </source>
</evidence>
<dbReference type="InterPro" id="IPR058634">
    <property type="entry name" value="AaeA-lik-b-barrel"/>
</dbReference>
<evidence type="ECO:0000259" key="7">
    <source>
        <dbReference type="Pfam" id="PF25917"/>
    </source>
</evidence>
<feature type="domain" description="Multidrug resistance protein MdtA-like barrel-sandwich hybrid" evidence="7">
    <location>
        <begin position="56"/>
        <end position="272"/>
    </location>
</feature>
<keyword evidence="10" id="KW-1185">Reference proteome</keyword>
<feature type="transmembrane region" description="Helical" evidence="6">
    <location>
        <begin position="21"/>
        <end position="40"/>
    </location>
</feature>
<feature type="domain" description="p-hydroxybenzoic acid efflux pump subunit AaeA-like beta-barrel" evidence="8">
    <location>
        <begin position="277"/>
        <end position="368"/>
    </location>
</feature>
<evidence type="ECO:0000256" key="1">
    <source>
        <dbReference type="ARBA" id="ARBA00004167"/>
    </source>
</evidence>
<sequence length="371" mass="39734">MSTTHTADKIMSTKPASPARNILLLILLIILCFLSYRWWWGKHHVSSDNAQLEGHIVPIAARVSGYVKAVPVSDNQKMAHKSLLIELDPRDYQVKVAQAEADYRQALSAAGHDKQPGEALARIAAAEANAAAAISQSQTAEAQITEARANAVKARKDLARSKELAAQKMLSQSALESADTLLKAAEARIAALEAALRTSKESANAAGQQVAVSSAGLKSAQAKALAAEATLQFARNQLIDTQVYAPATGIVSKKAVEPGQMIQAGQTLMYLVPTDKFWVIANLKETELKQIKLGQEVDIEVDAFPDLKLKGKVDSFSPATGARFTLLPADNSTGNFTKVVQRVPVKIVLDDLPKGSPLRPGLSVNVTIYTP</sequence>
<dbReference type="Pfam" id="PF25963">
    <property type="entry name" value="Beta-barrel_AAEA"/>
    <property type="match status" value="1"/>
</dbReference>
<keyword evidence="3 6" id="KW-1133">Transmembrane helix</keyword>
<dbReference type="GO" id="GO:0055085">
    <property type="term" value="P:transmembrane transport"/>
    <property type="evidence" value="ECO:0007669"/>
    <property type="project" value="InterPro"/>
</dbReference>
<reference evidence="9 10" key="1">
    <citation type="submission" date="2018-01" db="EMBL/GenBank/DDBJ databases">
        <title>Genome sequence of Iodobacter sp. strain PCH194 isolated from Indian Trans-Himalaya.</title>
        <authorList>
            <person name="Kumar V."/>
            <person name="Thakur V."/>
            <person name="Kumar S."/>
            <person name="Singh D."/>
        </authorList>
    </citation>
    <scope>NUCLEOTIDE SEQUENCE [LARGE SCALE GENOMIC DNA]</scope>
    <source>
        <strain evidence="9 10">PCH194</strain>
    </source>
</reference>
<evidence type="ECO:0000313" key="10">
    <source>
        <dbReference type="Proteomes" id="UP000515917"/>
    </source>
</evidence>
<keyword evidence="5" id="KW-0175">Coiled coil</keyword>
<keyword evidence="2 6" id="KW-0812">Transmembrane</keyword>
<dbReference type="KEGG" id="ifl:C1H71_16425"/>
<evidence type="ECO:0000256" key="5">
    <source>
        <dbReference type="SAM" id="Coils"/>
    </source>
</evidence>
<dbReference type="PRINTS" id="PR01490">
    <property type="entry name" value="RTXTOXIND"/>
</dbReference>
<evidence type="ECO:0000256" key="4">
    <source>
        <dbReference type="ARBA" id="ARBA00023136"/>
    </source>
</evidence>
<dbReference type="PANTHER" id="PTHR30386">
    <property type="entry name" value="MEMBRANE FUSION SUBUNIT OF EMRAB-TOLC MULTIDRUG EFFLUX PUMP"/>
    <property type="match status" value="1"/>
</dbReference>
<keyword evidence="4 6" id="KW-0472">Membrane</keyword>
<dbReference type="InterPro" id="IPR058625">
    <property type="entry name" value="MdtA-like_BSH"/>
</dbReference>
<feature type="coiled-coil region" evidence="5">
    <location>
        <begin position="123"/>
        <end position="237"/>
    </location>
</feature>
<dbReference type="SUPFAM" id="SSF111369">
    <property type="entry name" value="HlyD-like secretion proteins"/>
    <property type="match status" value="2"/>
</dbReference>
<evidence type="ECO:0000256" key="2">
    <source>
        <dbReference type="ARBA" id="ARBA00022692"/>
    </source>
</evidence>
<dbReference type="Pfam" id="PF25917">
    <property type="entry name" value="BSH_RND"/>
    <property type="match status" value="1"/>
</dbReference>
<protein>
    <submittedName>
        <fullName evidence="9">HlyD family secretion protein</fullName>
    </submittedName>
</protein>
<comment type="subcellular location">
    <subcellularLocation>
        <location evidence="1">Membrane</location>
        <topology evidence="1">Single-pass membrane protein</topology>
    </subcellularLocation>
</comment>
<dbReference type="Gene3D" id="2.40.30.170">
    <property type="match status" value="1"/>
</dbReference>
<evidence type="ECO:0000256" key="3">
    <source>
        <dbReference type="ARBA" id="ARBA00022989"/>
    </source>
</evidence>
<proteinExistence type="predicted"/>
<dbReference type="Proteomes" id="UP000515917">
    <property type="component" value="Chromosome"/>
</dbReference>